<evidence type="ECO:0008006" key="3">
    <source>
        <dbReference type="Google" id="ProtNLM"/>
    </source>
</evidence>
<sequence length="359" mass="38512">MSLLERSMVQNRRQTLAGAVAFVGGAAFSPDVAVIEDFGSKVRTGRDDTEAIKSALNSGTRFIAAAPNKKLSDRYSISETIHLPPGVSFDGRNIPISTKEPIRVLSVDADEAHGNREGEVNNLIIDGGRRASCGLYVGLAVHRTFRNITVRGVSGDAIIVDAGQNNLFENLNTEDCQVALRLCNGAANNLFVRCSFSDASLRNIILGRSPELGGARWKMFDNHPCQNTFERIIAEYGRAEIVVDVDSGRFNSFRDIVISGGGRSGPSLRLGKESSLNHFDRPYVGGGGGHTGVLQEGFGNSFDTPIFEGFANGSTVLVSRGQTRVSGFPHWKASNLQLKPEGGGRIMLGQDTDVPSSGK</sequence>
<dbReference type="Proteomes" id="UP000289546">
    <property type="component" value="Unassembled WGS sequence"/>
</dbReference>
<dbReference type="EMBL" id="LBJQ01000062">
    <property type="protein sequence ID" value="RXH30979.1"/>
    <property type="molecule type" value="Genomic_DNA"/>
</dbReference>
<accession>A0A4V1L2E5</accession>
<evidence type="ECO:0000313" key="2">
    <source>
        <dbReference type="Proteomes" id="UP000289546"/>
    </source>
</evidence>
<proteinExistence type="predicted"/>
<evidence type="ECO:0000313" key="1">
    <source>
        <dbReference type="EMBL" id="RXH30979.1"/>
    </source>
</evidence>
<dbReference type="SUPFAM" id="SSF51126">
    <property type="entry name" value="Pectin lyase-like"/>
    <property type="match status" value="1"/>
</dbReference>
<dbReference type="AlphaFoldDB" id="A0A4V1L2E5"/>
<keyword evidence="2" id="KW-1185">Reference proteome</keyword>
<comment type="caution">
    <text evidence="1">The sequence shown here is derived from an EMBL/GenBank/DDBJ whole genome shotgun (WGS) entry which is preliminary data.</text>
</comment>
<dbReference type="InterPro" id="IPR011050">
    <property type="entry name" value="Pectin_lyase_fold/virulence"/>
</dbReference>
<name>A0A4V1L2E5_9BRAD</name>
<gene>
    <name evidence="1" type="ORF">XH99_11335</name>
</gene>
<dbReference type="Gene3D" id="2.160.20.10">
    <property type="entry name" value="Single-stranded right-handed beta-helix, Pectin lyase-like"/>
    <property type="match status" value="1"/>
</dbReference>
<reference evidence="1 2" key="1">
    <citation type="submission" date="2015-04" db="EMBL/GenBank/DDBJ databases">
        <title>Comparative genomics of rhizobia nodulating Arachis hypogaea in China.</title>
        <authorList>
            <person name="Li Y."/>
        </authorList>
    </citation>
    <scope>NUCLEOTIDE SEQUENCE [LARGE SCALE GENOMIC DNA]</scope>
    <source>
        <strain evidence="1 2">CCBAU 51757</strain>
    </source>
</reference>
<protein>
    <recommendedName>
        <fullName evidence="3">Pectate lyase superfamily protein domain-containing protein</fullName>
    </recommendedName>
</protein>
<dbReference type="InterPro" id="IPR012334">
    <property type="entry name" value="Pectin_lyas_fold"/>
</dbReference>
<organism evidence="1 2">
    <name type="scientific">Bradyrhizobium nanningense</name>
    <dbReference type="NCBI Taxonomy" id="1325118"/>
    <lineage>
        <taxon>Bacteria</taxon>
        <taxon>Pseudomonadati</taxon>
        <taxon>Pseudomonadota</taxon>
        <taxon>Alphaproteobacteria</taxon>
        <taxon>Hyphomicrobiales</taxon>
        <taxon>Nitrobacteraceae</taxon>
        <taxon>Bradyrhizobium</taxon>
    </lineage>
</organism>